<dbReference type="PANTHER" id="PTHR47808:SF2">
    <property type="entry name" value="LEM DOMAIN-CONTAINING PROTEIN 2"/>
    <property type="match status" value="1"/>
</dbReference>
<dbReference type="InterPro" id="IPR044780">
    <property type="entry name" value="Heh2/Src1"/>
</dbReference>
<keyword evidence="2" id="KW-0597">Phosphoprotein</keyword>
<dbReference type="Proteomes" id="UP000822688">
    <property type="component" value="Chromosome 1"/>
</dbReference>
<evidence type="ECO:0000313" key="9">
    <source>
        <dbReference type="EMBL" id="KAG0589837.1"/>
    </source>
</evidence>
<keyword evidence="6" id="KW-0539">Nucleus</keyword>
<protein>
    <recommendedName>
        <fullName evidence="8">Man1/Src1-like C-terminal domain-containing protein</fullName>
    </recommendedName>
</protein>
<dbReference type="OrthoDB" id="341403at2759"/>
<keyword evidence="3 7" id="KW-0812">Transmembrane</keyword>
<dbReference type="Gene3D" id="1.10.10.1180">
    <property type="entry name" value="MAN1, winged-helix domain"/>
    <property type="match status" value="1"/>
</dbReference>
<dbReference type="GO" id="GO:0005637">
    <property type="term" value="C:nuclear inner membrane"/>
    <property type="evidence" value="ECO:0007669"/>
    <property type="project" value="UniProtKB-SubCell"/>
</dbReference>
<keyword evidence="5 7" id="KW-0472">Membrane</keyword>
<reference evidence="9" key="1">
    <citation type="submission" date="2020-06" db="EMBL/GenBank/DDBJ databases">
        <title>WGS assembly of Ceratodon purpureus strain R40.</title>
        <authorList>
            <person name="Carey S.B."/>
            <person name="Jenkins J."/>
            <person name="Shu S."/>
            <person name="Lovell J.T."/>
            <person name="Sreedasyam A."/>
            <person name="Maumus F."/>
            <person name="Tiley G.P."/>
            <person name="Fernandez-Pozo N."/>
            <person name="Barry K."/>
            <person name="Chen C."/>
            <person name="Wang M."/>
            <person name="Lipzen A."/>
            <person name="Daum C."/>
            <person name="Saski C.A."/>
            <person name="Payton A.C."/>
            <person name="Mcbreen J.C."/>
            <person name="Conrad R.E."/>
            <person name="Kollar L.M."/>
            <person name="Olsson S."/>
            <person name="Huttunen S."/>
            <person name="Landis J.B."/>
            <person name="Wickett N.J."/>
            <person name="Johnson M.G."/>
            <person name="Rensing S.A."/>
            <person name="Grimwood J."/>
            <person name="Schmutz J."/>
            <person name="Mcdaniel S.F."/>
        </authorList>
    </citation>
    <scope>NUCLEOTIDE SEQUENCE</scope>
    <source>
        <strain evidence="9">R40</strain>
    </source>
</reference>
<evidence type="ECO:0000256" key="2">
    <source>
        <dbReference type="ARBA" id="ARBA00022553"/>
    </source>
</evidence>
<gene>
    <name evidence="9" type="ORF">KC19_1G052400</name>
</gene>
<dbReference type="InterPro" id="IPR018996">
    <property type="entry name" value="Man1/Src1-like_C"/>
</dbReference>
<evidence type="ECO:0000313" key="10">
    <source>
        <dbReference type="Proteomes" id="UP000822688"/>
    </source>
</evidence>
<dbReference type="EMBL" id="CM026421">
    <property type="protein sequence ID" value="KAG0589837.1"/>
    <property type="molecule type" value="Genomic_DNA"/>
</dbReference>
<evidence type="ECO:0000256" key="6">
    <source>
        <dbReference type="ARBA" id="ARBA00023242"/>
    </source>
</evidence>
<dbReference type="GO" id="GO:0005783">
    <property type="term" value="C:endoplasmic reticulum"/>
    <property type="evidence" value="ECO:0007669"/>
    <property type="project" value="TreeGrafter"/>
</dbReference>
<dbReference type="Pfam" id="PF09402">
    <property type="entry name" value="MSC"/>
    <property type="match status" value="1"/>
</dbReference>
<dbReference type="GO" id="GO:0003682">
    <property type="term" value="F:chromatin binding"/>
    <property type="evidence" value="ECO:0007669"/>
    <property type="project" value="InterPro"/>
</dbReference>
<evidence type="ECO:0000256" key="7">
    <source>
        <dbReference type="SAM" id="Phobius"/>
    </source>
</evidence>
<keyword evidence="10" id="KW-1185">Reference proteome</keyword>
<evidence type="ECO:0000259" key="8">
    <source>
        <dbReference type="Pfam" id="PF09402"/>
    </source>
</evidence>
<evidence type="ECO:0000256" key="3">
    <source>
        <dbReference type="ARBA" id="ARBA00022692"/>
    </source>
</evidence>
<accession>A0A8T0J2T9</accession>
<dbReference type="GO" id="GO:0071763">
    <property type="term" value="P:nuclear membrane organization"/>
    <property type="evidence" value="ECO:0007669"/>
    <property type="project" value="TreeGrafter"/>
</dbReference>
<dbReference type="InterPro" id="IPR041885">
    <property type="entry name" value="MAN1_winged_helix_dom"/>
</dbReference>
<dbReference type="AlphaFoldDB" id="A0A8T0J2T9"/>
<organism evidence="9 10">
    <name type="scientific">Ceratodon purpureus</name>
    <name type="common">Fire moss</name>
    <name type="synonym">Dicranum purpureum</name>
    <dbReference type="NCBI Taxonomy" id="3225"/>
    <lineage>
        <taxon>Eukaryota</taxon>
        <taxon>Viridiplantae</taxon>
        <taxon>Streptophyta</taxon>
        <taxon>Embryophyta</taxon>
        <taxon>Bryophyta</taxon>
        <taxon>Bryophytina</taxon>
        <taxon>Bryopsida</taxon>
        <taxon>Dicranidae</taxon>
        <taxon>Pseudoditrichales</taxon>
        <taxon>Ditrichaceae</taxon>
        <taxon>Ceratodon</taxon>
    </lineage>
</organism>
<evidence type="ECO:0000256" key="1">
    <source>
        <dbReference type="ARBA" id="ARBA00004540"/>
    </source>
</evidence>
<proteinExistence type="predicted"/>
<dbReference type="GO" id="GO:0034399">
    <property type="term" value="C:nuclear periphery"/>
    <property type="evidence" value="ECO:0007669"/>
    <property type="project" value="TreeGrafter"/>
</dbReference>
<sequence length="156" mass="17657">MAGGFRLREFECPMGLAASYQSIGCRIRKGIKANLNGILLTIFIVVVVAACILRNLEDRKLVNRAEDLYFQVCEVLEERADGASGETKWVVASGLRDHLLLPSERKITRLWKEVEGLVQEDSRIDQYPKLVNGNSHVVWEWQGEGSLQTPTRDTER</sequence>
<feature type="domain" description="Man1/Src1-like C-terminal" evidence="8">
    <location>
        <begin position="22"/>
        <end position="143"/>
    </location>
</feature>
<evidence type="ECO:0000256" key="5">
    <source>
        <dbReference type="ARBA" id="ARBA00023136"/>
    </source>
</evidence>
<name>A0A8T0J2T9_CERPU</name>
<comment type="subcellular location">
    <subcellularLocation>
        <location evidence="1">Nucleus inner membrane</location>
    </subcellularLocation>
</comment>
<keyword evidence="4 7" id="KW-1133">Transmembrane helix</keyword>
<feature type="transmembrane region" description="Helical" evidence="7">
    <location>
        <begin position="38"/>
        <end position="56"/>
    </location>
</feature>
<dbReference type="PANTHER" id="PTHR47808">
    <property type="entry name" value="INNER NUCLEAR MEMBRANE PROTEIN HEH2-RELATED"/>
    <property type="match status" value="1"/>
</dbReference>
<comment type="caution">
    <text evidence="9">The sequence shown here is derived from an EMBL/GenBank/DDBJ whole genome shotgun (WGS) entry which is preliminary data.</text>
</comment>
<evidence type="ECO:0000256" key="4">
    <source>
        <dbReference type="ARBA" id="ARBA00022989"/>
    </source>
</evidence>